<dbReference type="InterPro" id="IPR000048">
    <property type="entry name" value="IQ_motif_EF-hand-BS"/>
</dbReference>
<dbReference type="PANTHER" id="PTHR46652:SF7">
    <property type="entry name" value="LEUCINE-RICH REPEAT AND IQ DOMAIN-CONTAINING PROTEIN 1"/>
    <property type="match status" value="1"/>
</dbReference>
<feature type="compositionally biased region" description="Basic and acidic residues" evidence="4">
    <location>
        <begin position="1309"/>
        <end position="1322"/>
    </location>
</feature>
<dbReference type="CDD" id="cd23767">
    <property type="entry name" value="IQCD"/>
    <property type="match status" value="1"/>
</dbReference>
<evidence type="ECO:0008006" key="7">
    <source>
        <dbReference type="Google" id="ProtNLM"/>
    </source>
</evidence>
<comment type="caution">
    <text evidence="5">The sequence shown here is derived from an EMBL/GenBank/DDBJ whole genome shotgun (WGS) entry which is preliminary data.</text>
</comment>
<keyword evidence="1" id="KW-0433">Leucine-rich repeat</keyword>
<feature type="compositionally biased region" description="Polar residues" evidence="4">
    <location>
        <begin position="1579"/>
        <end position="1592"/>
    </location>
</feature>
<feature type="compositionally biased region" description="Basic and acidic residues" evidence="4">
    <location>
        <begin position="1355"/>
        <end position="1367"/>
    </location>
</feature>
<feature type="compositionally biased region" description="Basic and acidic residues" evidence="4">
    <location>
        <begin position="1240"/>
        <end position="1253"/>
    </location>
</feature>
<dbReference type="InterPro" id="IPR001611">
    <property type="entry name" value="Leu-rich_rpt"/>
</dbReference>
<keyword evidence="6" id="KW-1185">Reference proteome</keyword>
<feature type="region of interest" description="Disordered" evidence="4">
    <location>
        <begin position="233"/>
        <end position="339"/>
    </location>
</feature>
<dbReference type="SMART" id="SM00015">
    <property type="entry name" value="IQ"/>
    <property type="match status" value="1"/>
</dbReference>
<feature type="compositionally biased region" description="Basic and acidic residues" evidence="4">
    <location>
        <begin position="1260"/>
        <end position="1281"/>
    </location>
</feature>
<keyword evidence="2" id="KW-0677">Repeat</keyword>
<feature type="region of interest" description="Disordered" evidence="4">
    <location>
        <begin position="799"/>
        <end position="819"/>
    </location>
</feature>
<dbReference type="SUPFAM" id="SSF52058">
    <property type="entry name" value="L domain-like"/>
    <property type="match status" value="1"/>
</dbReference>
<feature type="region of interest" description="Disordered" evidence="4">
    <location>
        <begin position="1230"/>
        <end position="1386"/>
    </location>
</feature>
<dbReference type="PROSITE" id="PS50096">
    <property type="entry name" value="IQ"/>
    <property type="match status" value="1"/>
</dbReference>
<reference evidence="5 6" key="1">
    <citation type="submission" date="2024-02" db="EMBL/GenBank/DDBJ databases">
        <title>Chromosome-scale genome assembly of the rough periwinkle Littorina saxatilis.</title>
        <authorList>
            <person name="De Jode A."/>
            <person name="Faria R."/>
            <person name="Formenti G."/>
            <person name="Sims Y."/>
            <person name="Smith T.P."/>
            <person name="Tracey A."/>
            <person name="Wood J.M.D."/>
            <person name="Zagrodzka Z.B."/>
            <person name="Johannesson K."/>
            <person name="Butlin R.K."/>
            <person name="Leder E.H."/>
        </authorList>
    </citation>
    <scope>NUCLEOTIDE SEQUENCE [LARGE SCALE GENOMIC DNA]</scope>
    <source>
        <strain evidence="5">Snail1</strain>
        <tissue evidence="5">Muscle</tissue>
    </source>
</reference>
<dbReference type="EMBL" id="JBAMIC010000012">
    <property type="protein sequence ID" value="KAK7098298.1"/>
    <property type="molecule type" value="Genomic_DNA"/>
</dbReference>
<sequence length="1729" mass="196941">MPPAGIQQTEMDEQTLLEVELQQELDQINLDNDDFVDDDAEINNNDLFDVDAEVNRNAPQPMEGESVPAEMQDYLNTIQQQRLKFEEELEECDALIDTTIASVRGEKKTEEEKGVVRYEEWQALEEGAALVGMTVQEYRQKLLQDLEDEPYELEEMDFITDDSEFILPASNLDQLELTETGEIEETSSNVVMIPENAWRDEFSSREDQEMVEKALDLARNLEREYERKAAELVPVRDESGTAVLEGEEGRDLQLVPVGDESGTAALEGEEGKDLQLVPVGKGDQPGERQEESEDSEDRNDHQLVPVVSADDDIDEETEEDQTEGHMPQGEFEGKELGSERHGTIAVVRINPLQEFEQYLREQFHLAGEKYRQREEQLKQELEARRGVEEQLMLAMEEQKLKAMHALQVEEQKLADQKEESQKKLDVEIERRQKVLEKDLKLHEESIATLTAQLEEDRYELENIERAEQERKTQKRDKASTTIQSCYKGYRVRKLYDTEIKTLAEKKEQRRLDKEQRRIVEIEGEIQQRKDEQAKKSEEARTAKEEEERKIAEEKKMVEEEKQRKKEEEERKKREAQEKKKQEEEEKKRKKEGEKRQKEEEKKRKREEEEERKRKEKEEKQRKAEDVKRQKEEEERKKKEVEAEQKRSEEEKTRKAEEEEEHRKQEEKLEKEEERKRKEEEDRKSKEEAEERNIQEEEAEKTRKEESKDNAETETLHEEDENVERKEAADEIAAKETVNSSVNDLGKHSSESASEKPPSPIVFDLEPVNANNLPDSLEKRRFAWMKKCLPWSKLSNEPWKVKSGKERGHRRPASAKKLPPLPDTAILESAQVASLRQVTTVELRDLPGHSLAPLGSCINLKHLMMRNCGLIALDSLSHCKHLQCIDVQDNLIEYVDLSELNTLYTLNLSHNKLSSVHGLTGCTNVRRLDISHNRLTKLGGLAPLRRLHTLNASNNQMVTTSGLEQCPTIQQLDLSANYLTGVEGLNKVALLVSLNVASNNLTQMPFLENNVLLQELILRENSIGPDLDLSVAWLPLLSYLDLSQNVIEELKGSASGLFVLKRLDLAVNQITDVSSFLPALSDCPRLEDLSLLGNAVLDEDNFRDEVKNAVKCLLCLDGEALRTQASVRASASPDKSFEMLCLSQLQLHKDIKITFDKECRSSSASINKDSAHICDVHFKFCDGSFKMAVEHRYAHEYGELSSYVPAAPETPRSARPVSGRSPKIPAYARSAVLGSSQSIEDNSHPVHKREDRVDSVSQPERSGHTDVSHKETVSAHSQEETRNVSLSESQEKIRKGSLKVEKPAAAPELSAKEKFEMALRGDTAKVGASEPESSHHAQSSVARGSVSDGFVMQRQMGKEVRKRMEASPRHSFSGASGGGGDMVSKQPQLSEKEKFERTLMGLPPNPPPLSLVTAANQQAANGQSEVTGMESDMMLKRQGQGSKVTADVVGGLMQTEQGMDVEGDDLDMDDLEDMMEGLQFDLEGFLDLDQFDFDEDFLEKGWRPEDTPQMPQNYPVLGRLSSSGSNSKPPLPPAPSGATRPHPATMPPGPPRQPTQAWNYAESVCSDGQPHVPALRPPSSIASGEDSQAMTTGRSRREERLAEEWGFKDSRTAEMMMQRAKKMKYNAERRKKLSKLDPKQRLLLLRKLEEVKGINSVRPRPPHVLPRKEYFQAREDEAQRKDADKHTEFRTRAGRTFEWLHTQVGVHDVSSSRINHGYGMNRTQLQWYLL</sequence>
<organism evidence="5 6">
    <name type="scientific">Littorina saxatilis</name>
    <dbReference type="NCBI Taxonomy" id="31220"/>
    <lineage>
        <taxon>Eukaryota</taxon>
        <taxon>Metazoa</taxon>
        <taxon>Spiralia</taxon>
        <taxon>Lophotrochozoa</taxon>
        <taxon>Mollusca</taxon>
        <taxon>Gastropoda</taxon>
        <taxon>Caenogastropoda</taxon>
        <taxon>Littorinimorpha</taxon>
        <taxon>Littorinoidea</taxon>
        <taxon>Littorinidae</taxon>
        <taxon>Littorina</taxon>
    </lineage>
</organism>
<evidence type="ECO:0000256" key="2">
    <source>
        <dbReference type="ARBA" id="ARBA00022737"/>
    </source>
</evidence>
<evidence type="ECO:0000313" key="5">
    <source>
        <dbReference type="EMBL" id="KAK7098298.1"/>
    </source>
</evidence>
<dbReference type="InterPro" id="IPR032675">
    <property type="entry name" value="LRR_dom_sf"/>
</dbReference>
<accession>A0AAN9G7E5</accession>
<gene>
    <name evidence="5" type="ORF">V1264_002630</name>
</gene>
<name>A0AAN9G7E5_9CAEN</name>
<keyword evidence="3" id="KW-0175">Coiled coil</keyword>
<feature type="region of interest" description="Disordered" evidence="4">
    <location>
        <begin position="503"/>
        <end position="767"/>
    </location>
</feature>
<dbReference type="Gene3D" id="3.80.10.10">
    <property type="entry name" value="Ribonuclease Inhibitor"/>
    <property type="match status" value="2"/>
</dbReference>
<evidence type="ECO:0000256" key="1">
    <source>
        <dbReference type="ARBA" id="ARBA00022614"/>
    </source>
</evidence>
<evidence type="ECO:0000256" key="4">
    <source>
        <dbReference type="SAM" id="MobiDB-lite"/>
    </source>
</evidence>
<feature type="compositionally biased region" description="Pro residues" evidence="4">
    <location>
        <begin position="1543"/>
        <end position="1552"/>
    </location>
</feature>
<proteinExistence type="predicted"/>
<dbReference type="InterPro" id="IPR050836">
    <property type="entry name" value="SDS22/Internalin_LRR"/>
</dbReference>
<feature type="compositionally biased region" description="Basic and acidic residues" evidence="4">
    <location>
        <begin position="610"/>
        <end position="715"/>
    </location>
</feature>
<feature type="compositionally biased region" description="Basic and acidic residues" evidence="4">
    <location>
        <begin position="744"/>
        <end position="753"/>
    </location>
</feature>
<feature type="compositionally biased region" description="Basic and acidic residues" evidence="4">
    <location>
        <begin position="1288"/>
        <end position="1301"/>
    </location>
</feature>
<dbReference type="PROSITE" id="PS51450">
    <property type="entry name" value="LRR"/>
    <property type="match status" value="2"/>
</dbReference>
<protein>
    <recommendedName>
        <fullName evidence="7">Leucine-rich repeat and IQ domain-containing protein 1</fullName>
    </recommendedName>
</protein>
<feature type="compositionally biased region" description="Acidic residues" evidence="4">
    <location>
        <begin position="309"/>
        <end position="321"/>
    </location>
</feature>
<evidence type="ECO:0000313" key="6">
    <source>
        <dbReference type="Proteomes" id="UP001374579"/>
    </source>
</evidence>
<dbReference type="Proteomes" id="UP001374579">
    <property type="component" value="Unassembled WGS sequence"/>
</dbReference>
<feature type="region of interest" description="Disordered" evidence="4">
    <location>
        <begin position="1500"/>
        <end position="1599"/>
    </location>
</feature>
<dbReference type="PANTHER" id="PTHR46652">
    <property type="entry name" value="LEUCINE-RICH REPEAT AND IQ DOMAIN-CONTAINING PROTEIN 1-RELATED"/>
    <property type="match status" value="1"/>
</dbReference>
<evidence type="ECO:0000256" key="3">
    <source>
        <dbReference type="SAM" id="Coils"/>
    </source>
</evidence>
<feature type="compositionally biased region" description="Basic and acidic residues" evidence="4">
    <location>
        <begin position="503"/>
        <end position="601"/>
    </location>
</feature>
<feature type="coiled-coil region" evidence="3">
    <location>
        <begin position="204"/>
        <end position="231"/>
    </location>
</feature>
<feature type="compositionally biased region" description="Basic and acidic residues" evidence="4">
    <location>
        <begin position="722"/>
        <end position="733"/>
    </location>
</feature>